<organism evidence="2 3">
    <name type="scientific">Lunasporangiospora selenospora</name>
    <dbReference type="NCBI Taxonomy" id="979761"/>
    <lineage>
        <taxon>Eukaryota</taxon>
        <taxon>Fungi</taxon>
        <taxon>Fungi incertae sedis</taxon>
        <taxon>Mucoromycota</taxon>
        <taxon>Mortierellomycotina</taxon>
        <taxon>Mortierellomycetes</taxon>
        <taxon>Mortierellales</taxon>
        <taxon>Mortierellaceae</taxon>
        <taxon>Lunasporangiospora</taxon>
    </lineage>
</organism>
<evidence type="ECO:0000313" key="2">
    <source>
        <dbReference type="EMBL" id="KAF9581497.1"/>
    </source>
</evidence>
<reference evidence="2" key="1">
    <citation type="journal article" date="2020" name="Fungal Divers.">
        <title>Resolving the Mortierellaceae phylogeny through synthesis of multi-gene phylogenetics and phylogenomics.</title>
        <authorList>
            <person name="Vandepol N."/>
            <person name="Liber J."/>
            <person name="Desiro A."/>
            <person name="Na H."/>
            <person name="Kennedy M."/>
            <person name="Barry K."/>
            <person name="Grigoriev I.V."/>
            <person name="Miller A.N."/>
            <person name="O'Donnell K."/>
            <person name="Stajich J.E."/>
            <person name="Bonito G."/>
        </authorList>
    </citation>
    <scope>NUCLEOTIDE SEQUENCE</scope>
    <source>
        <strain evidence="2">KOD1015</strain>
    </source>
</reference>
<dbReference type="EMBL" id="JAABOA010001462">
    <property type="protein sequence ID" value="KAF9581497.1"/>
    <property type="molecule type" value="Genomic_DNA"/>
</dbReference>
<gene>
    <name evidence="2" type="ORF">BGW38_001462</name>
</gene>
<keyword evidence="1" id="KW-0732">Signal</keyword>
<sequence>MLFKTLLVLAAAQATCLAVPSQWRFPQMNSPVRYTQQLVTGEYYWIKGVNSDVCWKYSGHSEASYLSVDCKGDRISHKIRFCSDVNCNNKEGLVTGRRYYMLSDADGRADEFACVRQSHEYGVGLSKKNCKSNEEDSLFILEQVGPDVYNILSSAYGPLSIDEDDWITPR</sequence>
<dbReference type="OrthoDB" id="10372423at2759"/>
<evidence type="ECO:0000313" key="3">
    <source>
        <dbReference type="Proteomes" id="UP000780801"/>
    </source>
</evidence>
<feature type="chain" id="PRO_5040173786" evidence="1">
    <location>
        <begin position="19"/>
        <end position="170"/>
    </location>
</feature>
<dbReference type="Proteomes" id="UP000780801">
    <property type="component" value="Unassembled WGS sequence"/>
</dbReference>
<feature type="signal peptide" evidence="1">
    <location>
        <begin position="1"/>
        <end position="18"/>
    </location>
</feature>
<name>A0A9P6FTQ7_9FUNG</name>
<feature type="non-terminal residue" evidence="2">
    <location>
        <position position="170"/>
    </location>
</feature>
<dbReference type="AlphaFoldDB" id="A0A9P6FTQ7"/>
<comment type="caution">
    <text evidence="2">The sequence shown here is derived from an EMBL/GenBank/DDBJ whole genome shotgun (WGS) entry which is preliminary data.</text>
</comment>
<keyword evidence="3" id="KW-1185">Reference proteome</keyword>
<protein>
    <submittedName>
        <fullName evidence="2">Uncharacterized protein</fullName>
    </submittedName>
</protein>
<accession>A0A9P6FTQ7</accession>
<proteinExistence type="predicted"/>
<evidence type="ECO:0000256" key="1">
    <source>
        <dbReference type="SAM" id="SignalP"/>
    </source>
</evidence>